<dbReference type="GO" id="GO:0019464">
    <property type="term" value="P:glycine decarboxylation via glycine cleavage system"/>
    <property type="evidence" value="ECO:0007669"/>
    <property type="project" value="UniProtKB-UniRule"/>
</dbReference>
<dbReference type="NCBIfam" id="TIGR00527">
    <property type="entry name" value="gcvH"/>
    <property type="match status" value="1"/>
</dbReference>
<dbReference type="Gene3D" id="2.40.50.100">
    <property type="match status" value="1"/>
</dbReference>
<dbReference type="CDD" id="cd06848">
    <property type="entry name" value="GCS_H"/>
    <property type="match status" value="1"/>
</dbReference>
<dbReference type="GO" id="GO:0005960">
    <property type="term" value="C:glycine cleavage complex"/>
    <property type="evidence" value="ECO:0007669"/>
    <property type="project" value="InterPro"/>
</dbReference>
<reference evidence="6 7" key="1">
    <citation type="submission" date="2019-02" db="EMBL/GenBank/DDBJ databases">
        <title>Prokaryotic population dynamics and viral predation in marine succession experiment using metagenomics: the confinement effect.</title>
        <authorList>
            <person name="Haro-Moreno J.M."/>
            <person name="Rodriguez-Valera F."/>
            <person name="Lopez-Perez M."/>
        </authorList>
    </citation>
    <scope>NUCLEOTIDE SEQUENCE [LARGE SCALE GENOMIC DNA]</scope>
    <source>
        <strain evidence="6">MED-G170</strain>
    </source>
</reference>
<dbReference type="SUPFAM" id="SSF51230">
    <property type="entry name" value="Single hybrid motif"/>
    <property type="match status" value="1"/>
</dbReference>
<evidence type="ECO:0000313" key="7">
    <source>
        <dbReference type="Proteomes" id="UP000315889"/>
    </source>
</evidence>
<accession>A0A520MCY7</accession>
<evidence type="ECO:0000256" key="1">
    <source>
        <dbReference type="ARBA" id="ARBA00009249"/>
    </source>
</evidence>
<dbReference type="Proteomes" id="UP000315889">
    <property type="component" value="Unassembled WGS sequence"/>
</dbReference>
<comment type="subunit">
    <text evidence="3">The glycine cleavage system is composed of four proteins: P, T, L and H.</text>
</comment>
<protein>
    <recommendedName>
        <fullName evidence="3">Glycine cleavage system H protein</fullName>
    </recommendedName>
</protein>
<dbReference type="InterPro" id="IPR033753">
    <property type="entry name" value="GCV_H/Fam206"/>
</dbReference>
<dbReference type="PANTHER" id="PTHR11715">
    <property type="entry name" value="GLYCINE CLEAVAGE SYSTEM H PROTEIN"/>
    <property type="match status" value="1"/>
</dbReference>
<gene>
    <name evidence="3 6" type="primary">gcvH</name>
    <name evidence="6" type="ORF">EVB03_09190</name>
</gene>
<evidence type="ECO:0000256" key="2">
    <source>
        <dbReference type="ARBA" id="ARBA00022823"/>
    </source>
</evidence>
<dbReference type="EMBL" id="SHBP01000021">
    <property type="protein sequence ID" value="RZO19061.1"/>
    <property type="molecule type" value="Genomic_DNA"/>
</dbReference>
<comment type="similarity">
    <text evidence="1 3">Belongs to the GcvH family.</text>
</comment>
<feature type="modified residue" description="N6-lipoyllysine" evidence="3 4">
    <location>
        <position position="60"/>
    </location>
</feature>
<dbReference type="PROSITE" id="PS00189">
    <property type="entry name" value="LIPOYL"/>
    <property type="match status" value="1"/>
</dbReference>
<comment type="function">
    <text evidence="3">The glycine cleavage system catalyzes the degradation of glycine. The H protein shuttles the methylamine group of glycine from the P protein to the T protein.</text>
</comment>
<dbReference type="GO" id="GO:0009249">
    <property type="term" value="P:protein lipoylation"/>
    <property type="evidence" value="ECO:0007669"/>
    <property type="project" value="TreeGrafter"/>
</dbReference>
<sequence>MTQKFYTKDHEWLSIEENIVTIGVTDFAQEQLGDVVFIELPEVGADLIEGDEAAVIESVKAAGEIAVPINGTVVAINEDLVDQPELLNTAPEDEGWIFRVSPSDGLETASFMDAEQYQKYIDSGE</sequence>
<dbReference type="InterPro" id="IPR017453">
    <property type="entry name" value="GCV_H_sub"/>
</dbReference>
<dbReference type="InterPro" id="IPR002930">
    <property type="entry name" value="GCV_H"/>
</dbReference>
<dbReference type="InterPro" id="IPR000089">
    <property type="entry name" value="Biotin_lipoyl"/>
</dbReference>
<evidence type="ECO:0000313" key="6">
    <source>
        <dbReference type="EMBL" id="RZO19061.1"/>
    </source>
</evidence>
<name>A0A520MCY7_9GAMM</name>
<organism evidence="6 7">
    <name type="scientific">SAR92 clade bacterium</name>
    <dbReference type="NCBI Taxonomy" id="2315479"/>
    <lineage>
        <taxon>Bacteria</taxon>
        <taxon>Pseudomonadati</taxon>
        <taxon>Pseudomonadota</taxon>
        <taxon>Gammaproteobacteria</taxon>
        <taxon>Cellvibrionales</taxon>
        <taxon>Porticoccaceae</taxon>
        <taxon>SAR92 clade</taxon>
    </lineage>
</organism>
<dbReference type="HAMAP" id="MF_00272">
    <property type="entry name" value="GcvH"/>
    <property type="match status" value="1"/>
</dbReference>
<dbReference type="NCBIfam" id="NF002270">
    <property type="entry name" value="PRK01202.1"/>
    <property type="match status" value="1"/>
</dbReference>
<dbReference type="AlphaFoldDB" id="A0A520MCY7"/>
<comment type="caution">
    <text evidence="6">The sequence shown here is derived from an EMBL/GenBank/DDBJ whole genome shotgun (WGS) entry which is preliminary data.</text>
</comment>
<feature type="domain" description="Lipoyl-binding" evidence="5">
    <location>
        <begin position="19"/>
        <end position="101"/>
    </location>
</feature>
<dbReference type="PANTHER" id="PTHR11715:SF3">
    <property type="entry name" value="GLYCINE CLEAVAGE SYSTEM H PROTEIN-RELATED"/>
    <property type="match status" value="1"/>
</dbReference>
<dbReference type="InterPro" id="IPR011053">
    <property type="entry name" value="Single_hybrid_motif"/>
</dbReference>
<evidence type="ECO:0000259" key="5">
    <source>
        <dbReference type="PROSITE" id="PS50968"/>
    </source>
</evidence>
<dbReference type="GO" id="GO:0005737">
    <property type="term" value="C:cytoplasm"/>
    <property type="evidence" value="ECO:0007669"/>
    <property type="project" value="TreeGrafter"/>
</dbReference>
<proteinExistence type="inferred from homology"/>
<evidence type="ECO:0000256" key="4">
    <source>
        <dbReference type="PIRSR" id="PIRSR617453-50"/>
    </source>
</evidence>
<dbReference type="PROSITE" id="PS50968">
    <property type="entry name" value="BIOTINYL_LIPOYL"/>
    <property type="match status" value="1"/>
</dbReference>
<keyword evidence="2 3" id="KW-0450">Lipoyl</keyword>
<evidence type="ECO:0000256" key="3">
    <source>
        <dbReference type="HAMAP-Rule" id="MF_00272"/>
    </source>
</evidence>
<dbReference type="InterPro" id="IPR003016">
    <property type="entry name" value="2-oxoA_DH_lipoyl-BS"/>
</dbReference>
<dbReference type="Pfam" id="PF01597">
    <property type="entry name" value="GCV_H"/>
    <property type="match status" value="1"/>
</dbReference>
<comment type="cofactor">
    <cofactor evidence="3">
        <name>(R)-lipoate</name>
        <dbReference type="ChEBI" id="CHEBI:83088"/>
    </cofactor>
    <text evidence="3">Binds 1 lipoyl cofactor covalently.</text>
</comment>